<accession>A0ABU0MRG2</accession>
<comment type="caution">
    <text evidence="1">The sequence shown here is derived from an EMBL/GenBank/DDBJ whole genome shotgun (WGS) entry which is preliminary data.</text>
</comment>
<dbReference type="Proteomes" id="UP001244552">
    <property type="component" value="Unassembled WGS sequence"/>
</dbReference>
<name>A0ABU0MRG2_9PROT</name>
<evidence type="ECO:0000313" key="1">
    <source>
        <dbReference type="EMBL" id="MDQ0536067.1"/>
    </source>
</evidence>
<dbReference type="EMBL" id="JAUSVU010000022">
    <property type="protein sequence ID" value="MDQ0536067.1"/>
    <property type="molecule type" value="Genomic_DNA"/>
</dbReference>
<dbReference type="RefSeq" id="WP_246513555.1">
    <property type="nucleotide sequence ID" value="NZ_JAGINO010000024.1"/>
</dbReference>
<reference evidence="1 2" key="1">
    <citation type="submission" date="2023-07" db="EMBL/GenBank/DDBJ databases">
        <title>Genomic Encyclopedia of Type Strains, Phase IV (KMG-IV): sequencing the most valuable type-strain genomes for metagenomic binning, comparative biology and taxonomic classification.</title>
        <authorList>
            <person name="Goeker M."/>
        </authorList>
    </citation>
    <scope>NUCLEOTIDE SEQUENCE [LARGE SCALE GENOMIC DNA]</scope>
    <source>
        <strain evidence="1 2">DSM 19922</strain>
    </source>
</reference>
<organism evidence="1 2">
    <name type="scientific">Azospirillum picis</name>
    <dbReference type="NCBI Taxonomy" id="488438"/>
    <lineage>
        <taxon>Bacteria</taxon>
        <taxon>Pseudomonadati</taxon>
        <taxon>Pseudomonadota</taxon>
        <taxon>Alphaproteobacteria</taxon>
        <taxon>Rhodospirillales</taxon>
        <taxon>Azospirillaceae</taxon>
        <taxon>Azospirillum</taxon>
    </lineage>
</organism>
<evidence type="ECO:0000313" key="2">
    <source>
        <dbReference type="Proteomes" id="UP001244552"/>
    </source>
</evidence>
<gene>
    <name evidence="1" type="ORF">QO018_004958</name>
</gene>
<keyword evidence="2" id="KW-1185">Reference proteome</keyword>
<sequence>MIAALPAQAAEPRLTAALGNTILTMTDVGPKHVRVSVDDTPIFDDTESEALSFVGAYSLKDRWIALFQADSGTKDCPTRFRIIEIGGPKPVVSYPFGSCSDAAQVTIDGDTLTVSMPVPAGGGDAAWTYRGGRIARTR</sequence>
<proteinExistence type="predicted"/>
<protein>
    <submittedName>
        <fullName evidence="1">Uncharacterized protein</fullName>
    </submittedName>
</protein>